<protein>
    <recommendedName>
        <fullName evidence="3">Solute-binding protein family 3/N-terminal domain-containing protein</fullName>
    </recommendedName>
</protein>
<evidence type="ECO:0008006" key="3">
    <source>
        <dbReference type="Google" id="ProtNLM"/>
    </source>
</evidence>
<proteinExistence type="predicted"/>
<keyword evidence="2" id="KW-1185">Reference proteome</keyword>
<gene>
    <name evidence="1" type="ORF">CZ674_02705</name>
</gene>
<name>A0A1R4F5W4_9MICO</name>
<dbReference type="PROSITE" id="PS51257">
    <property type="entry name" value="PROKAR_LIPOPROTEIN"/>
    <property type="match status" value="1"/>
</dbReference>
<dbReference type="AlphaFoldDB" id="A0A1R4F5W4"/>
<dbReference type="GeneID" id="303172109"/>
<dbReference type="EMBL" id="FUHU01000016">
    <property type="protein sequence ID" value="SJM51223.1"/>
    <property type="molecule type" value="Genomic_DNA"/>
</dbReference>
<dbReference type="Gene3D" id="3.40.190.10">
    <property type="entry name" value="Periplasmic binding protein-like II"/>
    <property type="match status" value="1"/>
</dbReference>
<evidence type="ECO:0000313" key="2">
    <source>
        <dbReference type="Proteomes" id="UP000195787"/>
    </source>
</evidence>
<dbReference type="Proteomes" id="UP000195787">
    <property type="component" value="Unassembled WGS sequence"/>
</dbReference>
<evidence type="ECO:0000313" key="1">
    <source>
        <dbReference type="EMBL" id="SJM51223.1"/>
    </source>
</evidence>
<accession>A0A1R4F5W4</accession>
<reference evidence="1 2" key="1">
    <citation type="submission" date="2017-02" db="EMBL/GenBank/DDBJ databases">
        <authorList>
            <person name="Peterson S.W."/>
        </authorList>
    </citation>
    <scope>NUCLEOTIDE SEQUENCE [LARGE SCALE GENOMIC DNA]</scope>
    <source>
        <strain evidence="1 2">LMG 22410</strain>
    </source>
</reference>
<dbReference type="SUPFAM" id="SSF53850">
    <property type="entry name" value="Periplasmic binding protein-like II"/>
    <property type="match status" value="1"/>
</dbReference>
<dbReference type="RefSeq" id="WP_234988393.1">
    <property type="nucleotide sequence ID" value="NZ_FUHU01000016.1"/>
</dbReference>
<sequence>MNSLARWFTATLVAVAAITFLAGCGMRIPSDPGGTLTEVTGGTLRVGVSHTPGLIEATGDGIEGPLVATVESFAEEHDATVEWTVQSEEQLVGLLQQDEIDLAVGGFTEESPWTGMVGMSRSYSLPGTPPETKCVMLVQLGENEFLTALETFLDDEVKS</sequence>
<organism evidence="1 2">
    <name type="scientific">Agrococcus casei LMG 22410</name>
    <dbReference type="NCBI Taxonomy" id="1255656"/>
    <lineage>
        <taxon>Bacteria</taxon>
        <taxon>Bacillati</taxon>
        <taxon>Actinomycetota</taxon>
        <taxon>Actinomycetes</taxon>
        <taxon>Micrococcales</taxon>
        <taxon>Microbacteriaceae</taxon>
        <taxon>Agrococcus</taxon>
    </lineage>
</organism>